<dbReference type="Proteomes" id="UP001212326">
    <property type="component" value="Chromosome"/>
</dbReference>
<sequence length="101" mass="11298">MTPVTPRYRSYGAHPVRRIVATVADVMAAIIGLWILLFLVHANRSNGVVRFVHDAATWLAGWSQGIFTFDQEWARVVCDYGLAAVVYLIVGHAVAGRLYRR</sequence>
<feature type="transmembrane region" description="Helical" evidence="1">
    <location>
        <begin position="80"/>
        <end position="99"/>
    </location>
</feature>
<feature type="transmembrane region" description="Helical" evidence="1">
    <location>
        <begin position="20"/>
        <end position="40"/>
    </location>
</feature>
<name>A0ABY7P7R9_9ACTN</name>
<keyword evidence="3" id="KW-1185">Reference proteome</keyword>
<organism evidence="2 3">
    <name type="scientific">Streptomyces camelliae</name>
    <dbReference type="NCBI Taxonomy" id="3004093"/>
    <lineage>
        <taxon>Bacteria</taxon>
        <taxon>Bacillati</taxon>
        <taxon>Actinomycetota</taxon>
        <taxon>Actinomycetes</taxon>
        <taxon>Kitasatosporales</taxon>
        <taxon>Streptomycetaceae</taxon>
        <taxon>Streptomyces</taxon>
    </lineage>
</organism>
<keyword evidence="1" id="KW-0812">Transmembrane</keyword>
<evidence type="ECO:0000256" key="1">
    <source>
        <dbReference type="SAM" id="Phobius"/>
    </source>
</evidence>
<keyword evidence="1" id="KW-0472">Membrane</keyword>
<evidence type="ECO:0000313" key="3">
    <source>
        <dbReference type="Proteomes" id="UP001212326"/>
    </source>
</evidence>
<proteinExistence type="predicted"/>
<dbReference type="EMBL" id="CP115300">
    <property type="protein sequence ID" value="WBO66636.1"/>
    <property type="molecule type" value="Genomic_DNA"/>
</dbReference>
<accession>A0ABY7P7R9</accession>
<gene>
    <name evidence="2" type="ORF">O1G22_29460</name>
</gene>
<protein>
    <recommendedName>
        <fullName evidence="4">RDD domain-containing protein</fullName>
    </recommendedName>
</protein>
<evidence type="ECO:0000313" key="2">
    <source>
        <dbReference type="EMBL" id="WBO66636.1"/>
    </source>
</evidence>
<keyword evidence="1" id="KW-1133">Transmembrane helix</keyword>
<dbReference type="RefSeq" id="WP_270084083.1">
    <property type="nucleotide sequence ID" value="NZ_CP115300.1"/>
</dbReference>
<evidence type="ECO:0008006" key="4">
    <source>
        <dbReference type="Google" id="ProtNLM"/>
    </source>
</evidence>
<reference evidence="2 3" key="1">
    <citation type="submission" date="2022-12" db="EMBL/GenBank/DDBJ databases">
        <authorList>
            <person name="Mo P."/>
        </authorList>
    </citation>
    <scope>NUCLEOTIDE SEQUENCE [LARGE SCALE GENOMIC DNA]</scope>
    <source>
        <strain evidence="2 3">HUAS 2-6</strain>
    </source>
</reference>